<feature type="signal peptide" evidence="1">
    <location>
        <begin position="1"/>
        <end position="19"/>
    </location>
</feature>
<dbReference type="GeneID" id="17264327"/>
<protein>
    <recommendedName>
        <fullName evidence="4">Nucleotide-diphospho-sugar transferase domain-containing protein</fullName>
    </recommendedName>
</protein>
<organism evidence="2 3">
    <name type="scientific">Emiliania huxleyi (strain CCMP1516)</name>
    <dbReference type="NCBI Taxonomy" id="280463"/>
    <lineage>
        <taxon>Eukaryota</taxon>
        <taxon>Haptista</taxon>
        <taxon>Haptophyta</taxon>
        <taxon>Prymnesiophyceae</taxon>
        <taxon>Isochrysidales</taxon>
        <taxon>Noelaerhabdaceae</taxon>
        <taxon>Emiliania</taxon>
    </lineage>
</organism>
<sequence>MRLGVGTLVFALAFGSWLACLHHAPTGGAGRVLRVLDHTGRGTTPLPLPLAGREAAPPPFDLDSPSGLRATLTLVASRGGWSSERPGIADIVLLTSDRRGVRLAANTALQLRRFGIAHTLVLMGAEADCGHAQAEYMWLAAGWSRGLRGFGRYKGTGFSQSDVDLWALWSAKWLVLARLVELRASVLALDTDMLVLADPYPLLRAPPLSRCSLVLPAEGTRVNLGIMYVRGGGRAGMSGVASVLWDVVRRLRLFLEQGDEWLLRDARSGRTSLQGLWDQGLFTDAIQSAILGRHLYPYTYLQSDPRHVAWNRTGGGLEWPAPGQDRAPKAVARLHRVQWRMPREREQGDPACSGSWRRPRWLGDAPAAF</sequence>
<keyword evidence="3" id="KW-1185">Reference proteome</keyword>
<dbReference type="EnsemblProtists" id="EOD18780">
    <property type="protein sequence ID" value="EOD18780"/>
    <property type="gene ID" value="EMIHUDRAFT_451208"/>
</dbReference>
<evidence type="ECO:0000313" key="2">
    <source>
        <dbReference type="EnsemblProtists" id="EOD18780"/>
    </source>
</evidence>
<dbReference type="AlphaFoldDB" id="A0A0D3J5J5"/>
<evidence type="ECO:0000256" key="1">
    <source>
        <dbReference type="SAM" id="SignalP"/>
    </source>
</evidence>
<name>A0A0D3J5J5_EMIH1</name>
<dbReference type="Proteomes" id="UP000013827">
    <property type="component" value="Unassembled WGS sequence"/>
</dbReference>
<evidence type="ECO:0008006" key="4">
    <source>
        <dbReference type="Google" id="ProtNLM"/>
    </source>
</evidence>
<evidence type="ECO:0000313" key="3">
    <source>
        <dbReference type="Proteomes" id="UP000013827"/>
    </source>
</evidence>
<proteinExistence type="predicted"/>
<feature type="chain" id="PRO_5044244415" description="Nucleotide-diphospho-sugar transferase domain-containing protein" evidence="1">
    <location>
        <begin position="20"/>
        <end position="369"/>
    </location>
</feature>
<reference evidence="3" key="1">
    <citation type="journal article" date="2013" name="Nature">
        <title>Pan genome of the phytoplankton Emiliania underpins its global distribution.</title>
        <authorList>
            <person name="Read B.A."/>
            <person name="Kegel J."/>
            <person name="Klute M.J."/>
            <person name="Kuo A."/>
            <person name="Lefebvre S.C."/>
            <person name="Maumus F."/>
            <person name="Mayer C."/>
            <person name="Miller J."/>
            <person name="Monier A."/>
            <person name="Salamov A."/>
            <person name="Young J."/>
            <person name="Aguilar M."/>
            <person name="Claverie J.M."/>
            <person name="Frickenhaus S."/>
            <person name="Gonzalez K."/>
            <person name="Herman E.K."/>
            <person name="Lin Y.C."/>
            <person name="Napier J."/>
            <person name="Ogata H."/>
            <person name="Sarno A.F."/>
            <person name="Shmutz J."/>
            <person name="Schroeder D."/>
            <person name="de Vargas C."/>
            <person name="Verret F."/>
            <person name="von Dassow P."/>
            <person name="Valentin K."/>
            <person name="Van de Peer Y."/>
            <person name="Wheeler G."/>
            <person name="Dacks J.B."/>
            <person name="Delwiche C.F."/>
            <person name="Dyhrman S.T."/>
            <person name="Glockner G."/>
            <person name="John U."/>
            <person name="Richards T."/>
            <person name="Worden A.Z."/>
            <person name="Zhang X."/>
            <person name="Grigoriev I.V."/>
            <person name="Allen A.E."/>
            <person name="Bidle K."/>
            <person name="Borodovsky M."/>
            <person name="Bowler C."/>
            <person name="Brownlee C."/>
            <person name="Cock J.M."/>
            <person name="Elias M."/>
            <person name="Gladyshev V.N."/>
            <person name="Groth M."/>
            <person name="Guda C."/>
            <person name="Hadaegh A."/>
            <person name="Iglesias-Rodriguez M.D."/>
            <person name="Jenkins J."/>
            <person name="Jones B.M."/>
            <person name="Lawson T."/>
            <person name="Leese F."/>
            <person name="Lindquist E."/>
            <person name="Lobanov A."/>
            <person name="Lomsadze A."/>
            <person name="Malik S.B."/>
            <person name="Marsh M.E."/>
            <person name="Mackinder L."/>
            <person name="Mock T."/>
            <person name="Mueller-Roeber B."/>
            <person name="Pagarete A."/>
            <person name="Parker M."/>
            <person name="Probert I."/>
            <person name="Quesneville H."/>
            <person name="Raines C."/>
            <person name="Rensing S.A."/>
            <person name="Riano-Pachon D.M."/>
            <person name="Richier S."/>
            <person name="Rokitta S."/>
            <person name="Shiraiwa Y."/>
            <person name="Soanes D.M."/>
            <person name="van der Giezen M."/>
            <person name="Wahlund T.M."/>
            <person name="Williams B."/>
            <person name="Wilson W."/>
            <person name="Wolfe G."/>
            <person name="Wurch L.L."/>
        </authorList>
    </citation>
    <scope>NUCLEOTIDE SEQUENCE</scope>
</reference>
<dbReference type="RefSeq" id="XP_005771209.1">
    <property type="nucleotide sequence ID" value="XM_005771152.1"/>
</dbReference>
<dbReference type="PaxDb" id="2903-EOD18780"/>
<accession>A0A0D3J5J5</accession>
<dbReference type="KEGG" id="ehx:EMIHUDRAFT_451208"/>
<dbReference type="PROSITE" id="PS51257">
    <property type="entry name" value="PROKAR_LIPOPROTEIN"/>
    <property type="match status" value="1"/>
</dbReference>
<reference evidence="2" key="2">
    <citation type="submission" date="2024-10" db="UniProtKB">
        <authorList>
            <consortium name="EnsemblProtists"/>
        </authorList>
    </citation>
    <scope>IDENTIFICATION</scope>
</reference>
<keyword evidence="1" id="KW-0732">Signal</keyword>
<dbReference type="HOGENOM" id="CLU_751419_0_0_1"/>